<evidence type="ECO:0000256" key="1">
    <source>
        <dbReference type="ARBA" id="ARBA00022448"/>
    </source>
</evidence>
<keyword evidence="6" id="KW-1185">Reference proteome</keyword>
<sequence length="304" mass="32848">MDKPAAVVASLAGAVKRYGALTALDGLDLMLHRGELLALLGPNGAGKSTAISLLLGLVRADAGQVELFGRDPQEIDARRRIGVMLQSAALPLTLRVSELLRLTMSYYPAPRSLEESAQLAGISDLLSRPYGALSGGQQRRVQFALALCGRPELLFLDEPTVGMDIDARQKLWLTIRRLVSEGCAVVLTTHYLEEAEALAQRVVVLGKGRVLSEGSVDALRSRVAMTRIRCISDLDAAALLQWQSVSLAERDGVHLHVHTDTPEQVLRRMLDADPALSELEVRRAGLAEAFTELTRDGGTEKEAA</sequence>
<dbReference type="EMBL" id="CP060412">
    <property type="protein sequence ID" value="QNK00433.1"/>
    <property type="molecule type" value="Genomic_DNA"/>
</dbReference>
<evidence type="ECO:0000256" key="2">
    <source>
        <dbReference type="ARBA" id="ARBA00022741"/>
    </source>
</evidence>
<keyword evidence="3 5" id="KW-0067">ATP-binding</keyword>
<proteinExistence type="predicted"/>
<dbReference type="CDD" id="cd03230">
    <property type="entry name" value="ABC_DR_subfamily_A"/>
    <property type="match status" value="1"/>
</dbReference>
<evidence type="ECO:0000313" key="6">
    <source>
        <dbReference type="Proteomes" id="UP000515873"/>
    </source>
</evidence>
<dbReference type="Proteomes" id="UP000515873">
    <property type="component" value="Chromosome"/>
</dbReference>
<organism evidence="5 6">
    <name type="scientific">Dyella telluris</name>
    <dbReference type="NCBI Taxonomy" id="2763498"/>
    <lineage>
        <taxon>Bacteria</taxon>
        <taxon>Pseudomonadati</taxon>
        <taxon>Pseudomonadota</taxon>
        <taxon>Gammaproteobacteria</taxon>
        <taxon>Lysobacterales</taxon>
        <taxon>Rhodanobacteraceae</taxon>
        <taxon>Dyella</taxon>
    </lineage>
</organism>
<dbReference type="InterPro" id="IPR003593">
    <property type="entry name" value="AAA+_ATPase"/>
</dbReference>
<dbReference type="Pfam" id="PF00005">
    <property type="entry name" value="ABC_tran"/>
    <property type="match status" value="1"/>
</dbReference>
<dbReference type="PROSITE" id="PS00211">
    <property type="entry name" value="ABC_TRANSPORTER_1"/>
    <property type="match status" value="1"/>
</dbReference>
<reference evidence="5 6" key="1">
    <citation type="submission" date="2020-08" db="EMBL/GenBank/DDBJ databases">
        <title>Dyella sp. G9 isolated from forest soil.</title>
        <authorList>
            <person name="Fu J."/>
            <person name="Qiu L."/>
        </authorList>
    </citation>
    <scope>NUCLEOTIDE SEQUENCE [LARGE SCALE GENOMIC DNA]</scope>
    <source>
        <strain evidence="5 6">G9</strain>
    </source>
</reference>
<dbReference type="InterPro" id="IPR017871">
    <property type="entry name" value="ABC_transporter-like_CS"/>
</dbReference>
<evidence type="ECO:0000259" key="4">
    <source>
        <dbReference type="PROSITE" id="PS50893"/>
    </source>
</evidence>
<keyword evidence="1" id="KW-0813">Transport</keyword>
<name>A0A7G8Q0X5_9GAMM</name>
<keyword evidence="2" id="KW-0547">Nucleotide-binding</keyword>
<dbReference type="SUPFAM" id="SSF52540">
    <property type="entry name" value="P-loop containing nucleoside triphosphate hydrolases"/>
    <property type="match status" value="1"/>
</dbReference>
<dbReference type="InterPro" id="IPR003439">
    <property type="entry name" value="ABC_transporter-like_ATP-bd"/>
</dbReference>
<dbReference type="SMART" id="SM00382">
    <property type="entry name" value="AAA"/>
    <property type="match status" value="1"/>
</dbReference>
<dbReference type="PANTHER" id="PTHR42711:SF17">
    <property type="entry name" value="ABC TRANSPORTER ATP-BINDING PROTEIN"/>
    <property type="match status" value="1"/>
</dbReference>
<dbReference type="KEGG" id="dtl:H8F01_15155"/>
<feature type="domain" description="ABC transporter" evidence="4">
    <location>
        <begin position="9"/>
        <end position="232"/>
    </location>
</feature>
<evidence type="ECO:0000256" key="3">
    <source>
        <dbReference type="ARBA" id="ARBA00022840"/>
    </source>
</evidence>
<accession>A0A7G8Q0X5</accession>
<dbReference type="Gene3D" id="3.40.50.300">
    <property type="entry name" value="P-loop containing nucleotide triphosphate hydrolases"/>
    <property type="match status" value="1"/>
</dbReference>
<dbReference type="GO" id="GO:0005524">
    <property type="term" value="F:ATP binding"/>
    <property type="evidence" value="ECO:0007669"/>
    <property type="project" value="UniProtKB-KW"/>
</dbReference>
<gene>
    <name evidence="5" type="ORF">H8F01_15155</name>
</gene>
<dbReference type="AlphaFoldDB" id="A0A7G8Q0X5"/>
<dbReference type="PROSITE" id="PS50893">
    <property type="entry name" value="ABC_TRANSPORTER_2"/>
    <property type="match status" value="1"/>
</dbReference>
<dbReference type="RefSeq" id="WP_187055908.1">
    <property type="nucleotide sequence ID" value="NZ_CP060412.1"/>
</dbReference>
<dbReference type="InterPro" id="IPR027417">
    <property type="entry name" value="P-loop_NTPase"/>
</dbReference>
<protein>
    <submittedName>
        <fullName evidence="5">ABC transporter ATP-binding protein</fullName>
    </submittedName>
</protein>
<dbReference type="GO" id="GO:0016887">
    <property type="term" value="F:ATP hydrolysis activity"/>
    <property type="evidence" value="ECO:0007669"/>
    <property type="project" value="InterPro"/>
</dbReference>
<dbReference type="InterPro" id="IPR050763">
    <property type="entry name" value="ABC_transporter_ATP-binding"/>
</dbReference>
<dbReference type="PANTHER" id="PTHR42711">
    <property type="entry name" value="ABC TRANSPORTER ATP-BINDING PROTEIN"/>
    <property type="match status" value="1"/>
</dbReference>
<evidence type="ECO:0000313" key="5">
    <source>
        <dbReference type="EMBL" id="QNK00433.1"/>
    </source>
</evidence>